<dbReference type="PANTHER" id="PTHR11829">
    <property type="entry name" value="FORKHEAD BOX PROTEIN"/>
    <property type="match status" value="1"/>
</dbReference>
<dbReference type="GO" id="GO:0000981">
    <property type="term" value="F:DNA-binding transcription factor activity, RNA polymerase II-specific"/>
    <property type="evidence" value="ECO:0007669"/>
    <property type="project" value="TreeGrafter"/>
</dbReference>
<dbReference type="InterPro" id="IPR001766">
    <property type="entry name" value="Fork_head_dom"/>
</dbReference>
<dbReference type="GO" id="GO:0030154">
    <property type="term" value="P:cell differentiation"/>
    <property type="evidence" value="ECO:0007669"/>
    <property type="project" value="TreeGrafter"/>
</dbReference>
<dbReference type="PRINTS" id="PR00053">
    <property type="entry name" value="FORKHEAD"/>
</dbReference>
<dbReference type="SUPFAM" id="SSF46785">
    <property type="entry name" value="Winged helix' DNA-binding domain"/>
    <property type="match status" value="1"/>
</dbReference>
<feature type="compositionally biased region" description="Basic residues" evidence="4">
    <location>
        <begin position="165"/>
        <end position="175"/>
    </location>
</feature>
<evidence type="ECO:0000256" key="4">
    <source>
        <dbReference type="SAM" id="MobiDB-lite"/>
    </source>
</evidence>
<dbReference type="SMART" id="SM00339">
    <property type="entry name" value="FH"/>
    <property type="match status" value="1"/>
</dbReference>
<dbReference type="Gene3D" id="1.10.10.10">
    <property type="entry name" value="Winged helix-like DNA-binding domain superfamily/Winged helix DNA-binding domain"/>
    <property type="match status" value="1"/>
</dbReference>
<evidence type="ECO:0000256" key="3">
    <source>
        <dbReference type="PROSITE-ProRule" id="PRU00089"/>
    </source>
</evidence>
<reference evidence="7" key="2">
    <citation type="submission" date="2020-10" db="UniProtKB">
        <authorList>
            <consortium name="WormBaseParasite"/>
        </authorList>
    </citation>
    <scope>IDENTIFICATION</scope>
</reference>
<dbReference type="Proteomes" id="UP000492821">
    <property type="component" value="Unassembled WGS sequence"/>
</dbReference>
<feature type="domain" description="Fork-head" evidence="5">
    <location>
        <begin position="18"/>
        <end position="110"/>
    </location>
</feature>
<dbReference type="InterPro" id="IPR050211">
    <property type="entry name" value="FOX_domain-containing"/>
</dbReference>
<protein>
    <submittedName>
        <fullName evidence="7">Fork-head domain-containing protein</fullName>
    </submittedName>
</protein>
<proteinExistence type="predicted"/>
<evidence type="ECO:0000313" key="7">
    <source>
        <dbReference type="WBParaSite" id="Pan_g3369.t1"/>
    </source>
</evidence>
<dbReference type="PROSITE" id="PS00658">
    <property type="entry name" value="FORK_HEAD_2"/>
    <property type="match status" value="1"/>
</dbReference>
<dbReference type="GO" id="GO:0000978">
    <property type="term" value="F:RNA polymerase II cis-regulatory region sequence-specific DNA binding"/>
    <property type="evidence" value="ECO:0007669"/>
    <property type="project" value="TreeGrafter"/>
</dbReference>
<evidence type="ECO:0000259" key="5">
    <source>
        <dbReference type="PROSITE" id="PS50039"/>
    </source>
</evidence>
<reference evidence="6" key="1">
    <citation type="journal article" date="2013" name="Genetics">
        <title>The draft genome and transcriptome of Panagrellus redivivus are shaped by the harsh demands of a free-living lifestyle.</title>
        <authorList>
            <person name="Srinivasan J."/>
            <person name="Dillman A.R."/>
            <person name="Macchietto M.G."/>
            <person name="Heikkinen L."/>
            <person name="Lakso M."/>
            <person name="Fracchia K.M."/>
            <person name="Antoshechkin I."/>
            <person name="Mortazavi A."/>
            <person name="Wong G."/>
            <person name="Sternberg P.W."/>
        </authorList>
    </citation>
    <scope>NUCLEOTIDE SEQUENCE [LARGE SCALE GENOMIC DNA]</scope>
    <source>
        <strain evidence="6">MT8872</strain>
    </source>
</reference>
<comment type="subcellular location">
    <subcellularLocation>
        <location evidence="3">Nucleus</location>
    </subcellularLocation>
</comment>
<dbReference type="InterPro" id="IPR030456">
    <property type="entry name" value="TF_fork_head_CS_2"/>
</dbReference>
<dbReference type="CDD" id="cd20035">
    <property type="entry name" value="FH_FOXQ2-like"/>
    <property type="match status" value="1"/>
</dbReference>
<feature type="compositionally biased region" description="Polar residues" evidence="4">
    <location>
        <begin position="176"/>
        <end position="186"/>
    </location>
</feature>
<dbReference type="Pfam" id="PF00250">
    <property type="entry name" value="Forkhead"/>
    <property type="match status" value="1"/>
</dbReference>
<feature type="DNA-binding region" description="Fork-head" evidence="3">
    <location>
        <begin position="18"/>
        <end position="110"/>
    </location>
</feature>
<evidence type="ECO:0000313" key="6">
    <source>
        <dbReference type="Proteomes" id="UP000492821"/>
    </source>
</evidence>
<evidence type="ECO:0000256" key="1">
    <source>
        <dbReference type="ARBA" id="ARBA00023125"/>
    </source>
</evidence>
<dbReference type="GO" id="GO:0009653">
    <property type="term" value="P:anatomical structure morphogenesis"/>
    <property type="evidence" value="ECO:0007669"/>
    <property type="project" value="TreeGrafter"/>
</dbReference>
<dbReference type="PROSITE" id="PS00657">
    <property type="entry name" value="FORK_HEAD_1"/>
    <property type="match status" value="1"/>
</dbReference>
<dbReference type="PANTHER" id="PTHR11829:SF343">
    <property type="entry name" value="FORK-HEAD DOMAIN-CONTAINING PROTEIN"/>
    <property type="match status" value="1"/>
</dbReference>
<dbReference type="InterPro" id="IPR036388">
    <property type="entry name" value="WH-like_DNA-bd_sf"/>
</dbReference>
<feature type="region of interest" description="Disordered" evidence="4">
    <location>
        <begin position="153"/>
        <end position="251"/>
    </location>
</feature>
<accession>A0A7E4VUJ7</accession>
<keyword evidence="1 3" id="KW-0238">DNA-binding</keyword>
<feature type="compositionally biased region" description="Low complexity" evidence="4">
    <location>
        <begin position="219"/>
        <end position="238"/>
    </location>
</feature>
<keyword evidence="2 3" id="KW-0539">Nucleus</keyword>
<dbReference type="AlphaFoldDB" id="A0A7E4VUJ7"/>
<evidence type="ECO:0000256" key="2">
    <source>
        <dbReference type="ARBA" id="ARBA00023242"/>
    </source>
</evidence>
<keyword evidence="6" id="KW-1185">Reference proteome</keyword>
<name>A0A7E4VUJ7_PANRE</name>
<dbReference type="InterPro" id="IPR018122">
    <property type="entry name" value="TF_fork_head_CS_1"/>
</dbReference>
<dbReference type="InterPro" id="IPR036390">
    <property type="entry name" value="WH_DNA-bd_sf"/>
</dbReference>
<dbReference type="InterPro" id="IPR047519">
    <property type="entry name" value="FH_FOXQ2-like"/>
</dbReference>
<dbReference type="PROSITE" id="PS50039">
    <property type="entry name" value="FORK_HEAD_3"/>
    <property type="match status" value="1"/>
</dbReference>
<sequence length="316" mass="36023">MEASMPWITGLTPQNFVKPPYSYIGLIAQAILENPEQRLLLSEIYEAIQRRYPFFLAKGSGWRNSVRHNLSLNDCFVKAGRAPNGKSSYWTIHPANIEDFARGDFRRKQAQWKVKSHDVRAFANQLWGWQSVAVRDEIQKGVQNVETAKIGKRSYTDFAMPPKQSPHRYPTRNRMRPQQPTSNAEIQNEKGPVTRSKTVRFSLLNRSTSEETPIPDPPSTSASTTTTTGRQRSRSTPSEQPLRRSARMAARPQDEVWLQRYGTKPIRCVLTTDGFGRNRVVQNISEQDADPEQLIGDEWIGWVIFDGEDVRVVPGP</sequence>
<organism evidence="6 7">
    <name type="scientific">Panagrellus redivivus</name>
    <name type="common">Microworm</name>
    <dbReference type="NCBI Taxonomy" id="6233"/>
    <lineage>
        <taxon>Eukaryota</taxon>
        <taxon>Metazoa</taxon>
        <taxon>Ecdysozoa</taxon>
        <taxon>Nematoda</taxon>
        <taxon>Chromadorea</taxon>
        <taxon>Rhabditida</taxon>
        <taxon>Tylenchina</taxon>
        <taxon>Panagrolaimomorpha</taxon>
        <taxon>Panagrolaimoidea</taxon>
        <taxon>Panagrolaimidae</taxon>
        <taxon>Panagrellus</taxon>
    </lineage>
</organism>
<dbReference type="GO" id="GO:0005634">
    <property type="term" value="C:nucleus"/>
    <property type="evidence" value="ECO:0007669"/>
    <property type="project" value="UniProtKB-SubCell"/>
</dbReference>
<dbReference type="WBParaSite" id="Pan_g3369.t1">
    <property type="protein sequence ID" value="Pan_g3369.t1"/>
    <property type="gene ID" value="Pan_g3369"/>
</dbReference>